<keyword evidence="1" id="KW-0175">Coiled coil</keyword>
<evidence type="ECO:0000313" key="3">
    <source>
        <dbReference type="EMBL" id="KAK1902245.1"/>
    </source>
</evidence>
<protein>
    <submittedName>
        <fullName evidence="3">Desmoplakin</fullName>
    </submittedName>
</protein>
<feature type="coiled-coil region" evidence="1">
    <location>
        <begin position="595"/>
        <end position="1175"/>
    </location>
</feature>
<feature type="compositionally biased region" description="Basic and acidic residues" evidence="2">
    <location>
        <begin position="1"/>
        <end position="11"/>
    </location>
</feature>
<dbReference type="EMBL" id="JASDAP010000006">
    <property type="protein sequence ID" value="KAK1902245.1"/>
    <property type="molecule type" value="Genomic_DNA"/>
</dbReference>
<gene>
    <name evidence="3" type="ORF">KUDE01_005209</name>
</gene>
<sequence>MKDDSTSEALKELMSVQTQAKTEKEEMEAKINEMEEDFNKEKTTWSDLCCQRLGEITSLRTELSDAQSHIDHLKEENAKLMIKDDSTSEALKELMSLQTQAKMEKEELEAKINEMEENFNKEKTTWSDLCCQRLEEITSLRTELSDAQSHNDHLKEENAKLMMKDDSTSEALKELMSLQTQAKTEKEEMEEDFNKEKTTWSDLCCQRLEEITSLRTELSDAQSHINHLKEENAKLTMKDDSTTEALKELMSLQTKAKTEKDEMEEDFNKEKTTWSDLCCQRLEEITSLRTELSDAQSHIGNLKEENVKLKMKDDSTSEALKELMSFQTQAKTEKEEMEAKINEMEEDLNKEKTTWSDLCCQRLEEMTSLRTELSDAQSHIDHLTEENVKLTMKDDSTSEALKELMSLQTQAKTEKDEMEEDFNKEKTTWSDLCCQRLEEITSLRTELSDAQSHIDHLKEENAKLTIKDDSTSEALKELMNLQTQAKTEKEEMEAKINEMEENFNKEKTTWSDLCYQRLEEITSLRSELSDAQSHINHLNEENAKLTMKDESTFEALKELMGLQTQAKTEKEEMEVDFNKEKTTWSDLCCQRLEEITSLRTELSDAQSHIDHLKEENAKLTIKDDRTSEALKELMSIQTQAKTEKDEMEAKMNEMEEDFNKGKASLRTDLSDAQSHINHLNEENAKLTMKDDSTSEALKELMSLQTQAKMQKDEMEEDFNKEKNTWSDLCCQRLEEITSLRTELSDAQSHIDHLKEENAKQTMKDDSTSKALKELMSLQTQAKMEKDEMEEDFNKEKTTWSDLCCQRLEEITSLRTELSDAQSHIDHLKEENAKQKMKDDSTSEALKELMSLQTQAKMLKEELEAKINEMEEDLNKEKTTWSDLCCQRLEEMTSLRTELSDAQSHIDHLKEENAKQTMKDDSTSEALKELMSLQTQAKTEKDEMEEDFNKEKTTWSDLCCQRLEEITSLRTELSDAQSHIDHLKEENAKLTIKDDRTSEALKELMSIQTQAKTEKEEMEAKMNEMEEDFNKGKASLRTDLSDAQSHINHLNEENAKLTMKDDSTSEALKELMSIQTQAKTQKDEMEEDFNKEKTTWSDLCCQRLEEITSLRTELSDAQSHINHLKEENAKQTMKDDSTSEALNELMSLQTQAKTEKEEMEAKMNEMEEDLNKEKTTWSDLCCQRLEEISSLRTELSDVQSHIGHLKEENVKLKMKDESTSEALKELMGLQTQAKTEKEEMEVDFNKEKTTWSDLCCQRLEEITSLRTELSDAQSHIDHQKEENAKLTMKDDSTSEALKELMSIQTQAKTEKDEMEAKMNEMEEDFNKGKASLRTDLSDAQSHINHLNEENAKLTMKDDSTSEALKELMSLQTQAKTEKEEMEEDFNKEKTTWSDLCCQRLEEITSLRTELSDAQSHINHLKEENAKLTMKDDSTSEALKELMSLRTQAKMEKEEMEAKMNEMEEDLNKEKTTWSDLCCQRLEEISSLRTELSDVQSHIGHLKEENVKLKMKDDSTSEALKELMSLQTQAKTEKDEMEEDFNKEKTTWSDLCCQRLEEITSLRTELSDAQSHINHLKEENAKLTIKDDSTSEAFKELMSLQTQAKTEKEELEAKINEMEENFNKENTTWSDLCCQRLEEMTSLRTELSDAQSHIDHQKEENAKLTIKDESTSEALNELMSLQTQAKTEKDEMEEDFNKEKTTWSDLCCQRLEEITSLRTELSDAQSHINHLNEENAKLTMKDDSTSEALKELMSLQTQAKTEKDEMEEDFNKEKTTWSDLCCQRLEEITSLRTELSDAQSHIDHLKEENAKLTMKDESTSEALKDLMGLQTQAKTEKEEMEETLIREDHMV</sequence>
<dbReference type="PANTHER" id="PTHR46753">
    <property type="entry name" value="FYVE AND COILED-COIL DOMAIN-CONTAINING PROTEIN 1"/>
    <property type="match status" value="1"/>
</dbReference>
<feature type="coiled-coil region" evidence="1">
    <location>
        <begin position="1261"/>
        <end position="1471"/>
    </location>
</feature>
<feature type="region of interest" description="Disordered" evidence="2">
    <location>
        <begin position="1830"/>
        <end position="1849"/>
    </location>
</feature>
<name>A0AAD9CGY1_DISEL</name>
<reference evidence="3" key="1">
    <citation type="submission" date="2023-04" db="EMBL/GenBank/DDBJ databases">
        <title>Chromosome-level genome of Chaenocephalus aceratus.</title>
        <authorList>
            <person name="Park H."/>
        </authorList>
    </citation>
    <scope>NUCLEOTIDE SEQUENCE</scope>
    <source>
        <strain evidence="3">DE</strain>
        <tissue evidence="3">Muscle</tissue>
    </source>
</reference>
<evidence type="ECO:0000313" key="4">
    <source>
        <dbReference type="Proteomes" id="UP001228049"/>
    </source>
</evidence>
<dbReference type="Gene3D" id="1.10.287.1490">
    <property type="match status" value="1"/>
</dbReference>
<evidence type="ECO:0000256" key="2">
    <source>
        <dbReference type="SAM" id="MobiDB-lite"/>
    </source>
</evidence>
<evidence type="ECO:0000256" key="1">
    <source>
        <dbReference type="SAM" id="Coils"/>
    </source>
</evidence>
<dbReference type="Proteomes" id="UP001228049">
    <property type="component" value="Unassembled WGS sequence"/>
</dbReference>
<proteinExistence type="predicted"/>
<comment type="caution">
    <text evidence="3">The sequence shown here is derived from an EMBL/GenBank/DDBJ whole genome shotgun (WGS) entry which is preliminary data.</text>
</comment>
<feature type="region of interest" description="Disordered" evidence="2">
    <location>
        <begin position="1"/>
        <end position="29"/>
    </location>
</feature>
<dbReference type="PANTHER" id="PTHR46753:SF3">
    <property type="entry name" value="PDZ DOMAIN-CONTAINING PROTEIN"/>
    <property type="match status" value="1"/>
</dbReference>
<organism evidence="3 4">
    <name type="scientific">Dissostichus eleginoides</name>
    <name type="common">Patagonian toothfish</name>
    <name type="synonym">Dissostichus amissus</name>
    <dbReference type="NCBI Taxonomy" id="100907"/>
    <lineage>
        <taxon>Eukaryota</taxon>
        <taxon>Metazoa</taxon>
        <taxon>Chordata</taxon>
        <taxon>Craniata</taxon>
        <taxon>Vertebrata</taxon>
        <taxon>Euteleostomi</taxon>
        <taxon>Actinopterygii</taxon>
        <taxon>Neopterygii</taxon>
        <taxon>Teleostei</taxon>
        <taxon>Neoteleostei</taxon>
        <taxon>Acanthomorphata</taxon>
        <taxon>Eupercaria</taxon>
        <taxon>Perciformes</taxon>
        <taxon>Notothenioidei</taxon>
        <taxon>Nototheniidae</taxon>
        <taxon>Dissostichus</taxon>
    </lineage>
</organism>
<keyword evidence="4" id="KW-1185">Reference proteome</keyword>
<accession>A0AAD9CGY1</accession>